<dbReference type="GeneID" id="66101692"/>
<sequence>MVFSYPREMMISGGTSQLLISETRLCRTPSILVVYTFIPQGSSPTRCLDCDAVLLTSLPPPNKRALITRHKNPFSLWRPRPLRLSHPKLINRLGLCPESGCTPVSSTSLKIKNRIFGSTLVNGKAMLKHSLHAFALMATSSRARSLITPMLFNHENQPFPALVVISSSVVHTIVGQIHALGAPPWRAGNNPPIRSPSVRVNPIGIPFHQGRTLPACSTGLTWATSSQTRLRAIIRPQFRFIIRRSAEDLSEVPGYRVLVPSTTKIRITLLDDFSTPIRLSRMPLINYTQLTIVRMEGSLYPSPLFFLLLLSKLKTDQAKEFFLHK</sequence>
<keyword evidence="2" id="KW-1185">Reference proteome</keyword>
<proteinExistence type="predicted"/>
<accession>A0A9P7VMN2</accession>
<organism evidence="1 2">
    <name type="scientific">Guyanagaster necrorhizus</name>
    <dbReference type="NCBI Taxonomy" id="856835"/>
    <lineage>
        <taxon>Eukaryota</taxon>
        <taxon>Fungi</taxon>
        <taxon>Dikarya</taxon>
        <taxon>Basidiomycota</taxon>
        <taxon>Agaricomycotina</taxon>
        <taxon>Agaricomycetes</taxon>
        <taxon>Agaricomycetidae</taxon>
        <taxon>Agaricales</taxon>
        <taxon>Marasmiineae</taxon>
        <taxon>Physalacriaceae</taxon>
        <taxon>Guyanagaster</taxon>
    </lineage>
</organism>
<evidence type="ECO:0000313" key="1">
    <source>
        <dbReference type="EMBL" id="KAG7443529.1"/>
    </source>
</evidence>
<evidence type="ECO:0000313" key="2">
    <source>
        <dbReference type="Proteomes" id="UP000812287"/>
    </source>
</evidence>
<name>A0A9P7VMN2_9AGAR</name>
<dbReference type="EMBL" id="MU250545">
    <property type="protein sequence ID" value="KAG7443529.1"/>
    <property type="molecule type" value="Genomic_DNA"/>
</dbReference>
<dbReference type="AlphaFoldDB" id="A0A9P7VMN2"/>
<dbReference type="Proteomes" id="UP000812287">
    <property type="component" value="Unassembled WGS sequence"/>
</dbReference>
<reference evidence="1" key="1">
    <citation type="submission" date="2020-11" db="EMBL/GenBank/DDBJ databases">
        <title>Adaptations for nitrogen fixation in a non-lichenized fungal sporocarp promotes dispersal by wood-feeding termites.</title>
        <authorList>
            <consortium name="DOE Joint Genome Institute"/>
            <person name="Koch R.A."/>
            <person name="Yoon G."/>
            <person name="Arayal U."/>
            <person name="Lail K."/>
            <person name="Amirebrahimi M."/>
            <person name="Labutti K."/>
            <person name="Lipzen A."/>
            <person name="Riley R."/>
            <person name="Barry K."/>
            <person name="Henrissat B."/>
            <person name="Grigoriev I.V."/>
            <person name="Herr J.R."/>
            <person name="Aime M.C."/>
        </authorList>
    </citation>
    <scope>NUCLEOTIDE SEQUENCE</scope>
    <source>
        <strain evidence="1">MCA 3950</strain>
    </source>
</reference>
<comment type="caution">
    <text evidence="1">The sequence shown here is derived from an EMBL/GenBank/DDBJ whole genome shotgun (WGS) entry which is preliminary data.</text>
</comment>
<protein>
    <submittedName>
        <fullName evidence="1">Uncharacterized protein</fullName>
    </submittedName>
</protein>
<dbReference type="RefSeq" id="XP_043037029.1">
    <property type="nucleotide sequence ID" value="XM_043179398.1"/>
</dbReference>
<gene>
    <name evidence="1" type="ORF">BT62DRAFT_1078567</name>
</gene>